<reference evidence="3" key="1">
    <citation type="submission" date="2021-07" db="EMBL/GenBank/DDBJ databases">
        <title>Complete genome sequence of Crassaminicella sp. 143-21, isolated from a deep-sea hydrothermal vent.</title>
        <authorList>
            <person name="Li X."/>
        </authorList>
    </citation>
    <scope>NUCLEOTIDE SEQUENCE</scope>
    <source>
        <strain evidence="3">143-21</strain>
    </source>
</reference>
<dbReference type="EMBL" id="CP078093">
    <property type="protein sequence ID" value="QXM05249.1"/>
    <property type="molecule type" value="Genomic_DNA"/>
</dbReference>
<keyword evidence="1" id="KW-0472">Membrane</keyword>
<evidence type="ECO:0000256" key="1">
    <source>
        <dbReference type="SAM" id="Phobius"/>
    </source>
</evidence>
<evidence type="ECO:0000259" key="2">
    <source>
        <dbReference type="Pfam" id="PF07584"/>
    </source>
</evidence>
<proteinExistence type="predicted"/>
<feature type="transmembrane region" description="Helical" evidence="1">
    <location>
        <begin position="6"/>
        <end position="23"/>
    </location>
</feature>
<protein>
    <submittedName>
        <fullName evidence="3">BatA domain-containing protein</fullName>
    </submittedName>
</protein>
<evidence type="ECO:0000313" key="3">
    <source>
        <dbReference type="EMBL" id="QXM05249.1"/>
    </source>
</evidence>
<gene>
    <name evidence="3" type="ORF">KVH43_07540</name>
</gene>
<name>A0ABX8R890_9CLOT</name>
<keyword evidence="1" id="KW-0812">Transmembrane</keyword>
<organism evidence="3 4">
    <name type="scientific">Crassaminicella indica</name>
    <dbReference type="NCBI Taxonomy" id="2855394"/>
    <lineage>
        <taxon>Bacteria</taxon>
        <taxon>Bacillati</taxon>
        <taxon>Bacillota</taxon>
        <taxon>Clostridia</taxon>
        <taxon>Eubacteriales</taxon>
        <taxon>Clostridiaceae</taxon>
        <taxon>Crassaminicella</taxon>
    </lineage>
</organism>
<dbReference type="RefSeq" id="WP_218281949.1">
    <property type="nucleotide sequence ID" value="NZ_CP078093.1"/>
</dbReference>
<sequence length="511" mass="58422">MKLLNPLGLLLGLLLGIIILLYFKKKQIVERKISNIDIWDEVIKEVEGVKSRKINKYLLLILQLIVGGCIVLAFSKPVWLQAFKGEEITFAMDCSITMKSLEKGKTHFQMAKERIENCIESLDKNKRINLVLCNNKSTIYLKAAKKEEAKKALEKLSCSNEALNIDNMQEILKSLSGEKIIVTDKELHLNSKMLKIGKEFDNVGIINASYDYYTDTLLCRIKNYGKSEKNIILGLYDNKKRDLQSIHVGAKEEIDVSFQGLKGSKLWTLKIKNKDMLLEDNTFTIPLGEAYKKQVLLIGENSFLEKALFSIPSICVEKQKIEEPIKKDYDLYIVGTEEYAKELPSDANIWFLYPKPEEIEGKLKVAAMVKAIDSHFSKDLDMTKVYTRPIPYLKEKEGYVTILQADGKPIMICGKENNQKKIYESIDFYKTNLAMTIDFPILVDNVIDWFFDGCKINAPNNPPAKLVVGNIKHMGKAKENAEILEIDFTNILIVVALLFMVFEWEVYKRAV</sequence>
<keyword evidence="4" id="KW-1185">Reference proteome</keyword>
<dbReference type="PANTHER" id="PTHR37464:SF1">
    <property type="entry name" value="BLL2463 PROTEIN"/>
    <property type="match status" value="1"/>
</dbReference>
<evidence type="ECO:0000313" key="4">
    <source>
        <dbReference type="Proteomes" id="UP000886818"/>
    </source>
</evidence>
<keyword evidence="1" id="KW-1133">Transmembrane helix</keyword>
<feature type="transmembrane region" description="Helical" evidence="1">
    <location>
        <begin position="57"/>
        <end position="74"/>
    </location>
</feature>
<accession>A0ABX8R890</accession>
<dbReference type="PANTHER" id="PTHR37464">
    <property type="entry name" value="BLL2463 PROTEIN"/>
    <property type="match status" value="1"/>
</dbReference>
<dbReference type="Pfam" id="PF07584">
    <property type="entry name" value="BatA"/>
    <property type="match status" value="1"/>
</dbReference>
<dbReference type="InterPro" id="IPR024163">
    <property type="entry name" value="Aerotolerance_reg_N"/>
</dbReference>
<feature type="domain" description="Aerotolerance regulator N-terminal" evidence="2">
    <location>
        <begin position="1"/>
        <end position="77"/>
    </location>
</feature>
<dbReference type="Proteomes" id="UP000886818">
    <property type="component" value="Chromosome"/>
</dbReference>